<dbReference type="EMBL" id="ML733406">
    <property type="protein sequence ID" value="KAB8223290.1"/>
    <property type="molecule type" value="Genomic_DNA"/>
</dbReference>
<keyword evidence="3" id="KW-1185">Reference proteome</keyword>
<sequence>MRREAKGRGVSTSHRSVSLVDLISYMEAHDLSSGGNTHCISMDDHPINMKGVAGMAAILSFDGDYYCKYSPSPLPTTGSDSKVPPISRPRTNLKLKIKLTQFPRIRMVHGLGLNRSRGSQDESKRSKWQTTEADGQMKRSHPGFSELNRKRRQTTSLRCISLA</sequence>
<feature type="compositionally biased region" description="Polar residues" evidence="1">
    <location>
        <begin position="154"/>
        <end position="163"/>
    </location>
</feature>
<gene>
    <name evidence="2" type="ORF">BDV33DRAFT_39307</name>
</gene>
<proteinExistence type="predicted"/>
<evidence type="ECO:0000313" key="2">
    <source>
        <dbReference type="EMBL" id="KAB8223290.1"/>
    </source>
</evidence>
<name>A0A5N6F378_9EURO</name>
<dbReference type="AlphaFoldDB" id="A0A5N6F378"/>
<accession>A0A5N6F378</accession>
<evidence type="ECO:0000313" key="3">
    <source>
        <dbReference type="Proteomes" id="UP000326799"/>
    </source>
</evidence>
<dbReference type="Proteomes" id="UP000326799">
    <property type="component" value="Unassembled WGS sequence"/>
</dbReference>
<feature type="region of interest" description="Disordered" evidence="1">
    <location>
        <begin position="113"/>
        <end position="163"/>
    </location>
</feature>
<evidence type="ECO:0000256" key="1">
    <source>
        <dbReference type="SAM" id="MobiDB-lite"/>
    </source>
</evidence>
<reference evidence="2 3" key="1">
    <citation type="submission" date="2019-04" db="EMBL/GenBank/DDBJ databases">
        <title>Fungal friends and foes A comparative genomics study of 23 Aspergillus species from section Flavi.</title>
        <authorList>
            <consortium name="DOE Joint Genome Institute"/>
            <person name="Kjaerbolling I."/>
            <person name="Vesth T.C."/>
            <person name="Frisvad J.C."/>
            <person name="Nybo J.L."/>
            <person name="Theobald S."/>
            <person name="Kildgaard S."/>
            <person name="Petersen T.I."/>
            <person name="Kuo A."/>
            <person name="Sato A."/>
            <person name="Lyhne E.K."/>
            <person name="Kogle M.E."/>
            <person name="Wiebenga A."/>
            <person name="Kun R.S."/>
            <person name="Lubbers R.J."/>
            <person name="Makela M.R."/>
            <person name="Barry K."/>
            <person name="Chovatia M."/>
            <person name="Clum A."/>
            <person name="Daum C."/>
            <person name="Haridas S."/>
            <person name="He G."/>
            <person name="LaButti K."/>
            <person name="Lipzen A."/>
            <person name="Mondo S."/>
            <person name="Pangilinan J."/>
            <person name="Riley R."/>
            <person name="Salamov A."/>
            <person name="Simmons B.A."/>
            <person name="Magnuson J.K."/>
            <person name="Henrissat B."/>
            <person name="Mortensen U.H."/>
            <person name="Larsen T.O."/>
            <person name="De vries R.P."/>
            <person name="Grigoriev I.V."/>
            <person name="Machida M."/>
            <person name="Baker S.E."/>
            <person name="Andersen M.R."/>
        </authorList>
    </citation>
    <scope>NUCLEOTIDE SEQUENCE [LARGE SCALE GENOMIC DNA]</scope>
    <source>
        <strain evidence="2 3">CBS 126849</strain>
    </source>
</reference>
<organism evidence="2 3">
    <name type="scientific">Aspergillus novoparasiticus</name>
    <dbReference type="NCBI Taxonomy" id="986946"/>
    <lineage>
        <taxon>Eukaryota</taxon>
        <taxon>Fungi</taxon>
        <taxon>Dikarya</taxon>
        <taxon>Ascomycota</taxon>
        <taxon>Pezizomycotina</taxon>
        <taxon>Eurotiomycetes</taxon>
        <taxon>Eurotiomycetidae</taxon>
        <taxon>Eurotiales</taxon>
        <taxon>Aspergillaceae</taxon>
        <taxon>Aspergillus</taxon>
        <taxon>Aspergillus subgen. Circumdati</taxon>
    </lineage>
</organism>
<protein>
    <submittedName>
        <fullName evidence="2">Uncharacterized protein</fullName>
    </submittedName>
</protein>